<dbReference type="EC" id="3.4.21.4" evidence="5"/>
<keyword evidence="6" id="KW-0732">Signal</keyword>
<dbReference type="InterPro" id="IPR001314">
    <property type="entry name" value="Peptidase_S1A"/>
</dbReference>
<keyword evidence="2" id="KW-0865">Zymogen</keyword>
<dbReference type="CDD" id="cd00190">
    <property type="entry name" value="Tryp_SPc"/>
    <property type="match status" value="1"/>
</dbReference>
<dbReference type="GO" id="GO:0005576">
    <property type="term" value="C:extracellular region"/>
    <property type="evidence" value="ECO:0007669"/>
    <property type="project" value="UniProtKB-SubCell"/>
</dbReference>
<evidence type="ECO:0000313" key="9">
    <source>
        <dbReference type="Proteomes" id="UP000694557"/>
    </source>
</evidence>
<evidence type="ECO:0000259" key="7">
    <source>
        <dbReference type="PROSITE" id="PS50240"/>
    </source>
</evidence>
<feature type="domain" description="Peptidase S1" evidence="7">
    <location>
        <begin position="13"/>
        <end position="227"/>
    </location>
</feature>
<evidence type="ECO:0000313" key="8">
    <source>
        <dbReference type="Ensembl" id="ENSOKIP00005023515.1"/>
    </source>
</evidence>
<protein>
    <recommendedName>
        <fullName evidence="5">trypsin</fullName>
        <ecNumber evidence="5">3.4.21.4</ecNumber>
    </recommendedName>
</protein>
<dbReference type="FunFam" id="2.40.10.10:FF:000005">
    <property type="entry name" value="Serine protease 37"/>
    <property type="match status" value="1"/>
</dbReference>
<proteinExistence type="predicted"/>
<feature type="chain" id="PRO_5034094155" description="trypsin" evidence="6">
    <location>
        <begin position="21"/>
        <end position="228"/>
    </location>
</feature>
<dbReference type="PROSITE" id="PS50240">
    <property type="entry name" value="TRYPSIN_DOM"/>
    <property type="match status" value="1"/>
</dbReference>
<evidence type="ECO:0000256" key="6">
    <source>
        <dbReference type="SAM" id="SignalP"/>
    </source>
</evidence>
<keyword evidence="9" id="KW-1185">Reference proteome</keyword>
<dbReference type="InterPro" id="IPR009003">
    <property type="entry name" value="Peptidase_S1_PA"/>
</dbReference>
<reference evidence="8" key="1">
    <citation type="submission" date="2025-08" db="UniProtKB">
        <authorList>
            <consortium name="Ensembl"/>
        </authorList>
    </citation>
    <scope>IDENTIFICATION</scope>
</reference>
<reference evidence="8" key="2">
    <citation type="submission" date="2025-09" db="UniProtKB">
        <authorList>
            <consortium name="Ensembl"/>
        </authorList>
    </citation>
    <scope>IDENTIFICATION</scope>
</reference>
<comment type="subcellular location">
    <subcellularLocation>
        <location evidence="1">Secreted</location>
        <location evidence="1">Extracellular space</location>
    </subcellularLocation>
</comment>
<dbReference type="InterPro" id="IPR043504">
    <property type="entry name" value="Peptidase_S1_PA_chymotrypsin"/>
</dbReference>
<accession>A0A8C7DMH1</accession>
<dbReference type="GO" id="GO:0004252">
    <property type="term" value="F:serine-type endopeptidase activity"/>
    <property type="evidence" value="ECO:0007669"/>
    <property type="project" value="UniProtKB-EC"/>
</dbReference>
<evidence type="ECO:0000256" key="5">
    <source>
        <dbReference type="ARBA" id="ARBA00038868"/>
    </source>
</evidence>
<comment type="catalytic activity">
    <reaction evidence="4">
        <text>Preferential cleavage: Arg-|-Xaa, Lys-|-Xaa.</text>
        <dbReference type="EC" id="3.4.21.4"/>
    </reaction>
</comment>
<dbReference type="SUPFAM" id="SSF50494">
    <property type="entry name" value="Trypsin-like serine proteases"/>
    <property type="match status" value="1"/>
</dbReference>
<gene>
    <name evidence="8" type="primary">LOC109897469</name>
</gene>
<evidence type="ECO:0000256" key="3">
    <source>
        <dbReference type="ARBA" id="ARBA00023157"/>
    </source>
</evidence>
<name>A0A8C7DMH1_ONCKI</name>
<dbReference type="PANTHER" id="PTHR24271">
    <property type="entry name" value="KALLIKREIN-RELATED"/>
    <property type="match status" value="1"/>
</dbReference>
<dbReference type="InterPro" id="IPR001254">
    <property type="entry name" value="Trypsin_dom"/>
</dbReference>
<dbReference type="GeneTree" id="ENSGT00910000144271"/>
<evidence type="ECO:0000256" key="4">
    <source>
        <dbReference type="ARBA" id="ARBA00036320"/>
    </source>
</evidence>
<dbReference type="PRINTS" id="PR00722">
    <property type="entry name" value="CHYMOTRYPSIN"/>
</dbReference>
<organism evidence="8 9">
    <name type="scientific">Oncorhynchus kisutch</name>
    <name type="common">Coho salmon</name>
    <name type="synonym">Salmo kisutch</name>
    <dbReference type="NCBI Taxonomy" id="8019"/>
    <lineage>
        <taxon>Eukaryota</taxon>
        <taxon>Metazoa</taxon>
        <taxon>Chordata</taxon>
        <taxon>Craniata</taxon>
        <taxon>Vertebrata</taxon>
        <taxon>Euteleostomi</taxon>
        <taxon>Actinopterygii</taxon>
        <taxon>Neopterygii</taxon>
        <taxon>Teleostei</taxon>
        <taxon>Protacanthopterygii</taxon>
        <taxon>Salmoniformes</taxon>
        <taxon>Salmonidae</taxon>
        <taxon>Salmoninae</taxon>
        <taxon>Oncorhynchus</taxon>
    </lineage>
</organism>
<dbReference type="Ensembl" id="ENSOKIT00005024961.1">
    <property type="protein sequence ID" value="ENSOKIP00005023515.1"/>
    <property type="gene ID" value="ENSOKIG00005010317.1"/>
</dbReference>
<dbReference type="Proteomes" id="UP000694557">
    <property type="component" value="Unassembled WGS sequence"/>
</dbReference>
<dbReference type="Pfam" id="PF00089">
    <property type="entry name" value="Trypsin"/>
    <property type="match status" value="2"/>
</dbReference>
<dbReference type="PANTHER" id="PTHR24271:SF87">
    <property type="entry name" value="ARGININE ESTERASE-LIKE-RELATED"/>
    <property type="match status" value="1"/>
</dbReference>
<evidence type="ECO:0000256" key="1">
    <source>
        <dbReference type="ARBA" id="ARBA00004239"/>
    </source>
</evidence>
<feature type="signal peptide" evidence="6">
    <location>
        <begin position="1"/>
        <end position="20"/>
    </location>
</feature>
<dbReference type="GO" id="GO:0006508">
    <property type="term" value="P:proteolysis"/>
    <property type="evidence" value="ECO:0007669"/>
    <property type="project" value="InterPro"/>
</dbReference>
<dbReference type="SMART" id="SM00020">
    <property type="entry name" value="Tryp_SPc"/>
    <property type="match status" value="1"/>
</dbReference>
<dbReference type="Gene3D" id="2.40.10.10">
    <property type="entry name" value="Trypsin-like serine proteases"/>
    <property type="match status" value="2"/>
</dbReference>
<keyword evidence="3" id="KW-1015">Disulfide bond</keyword>
<dbReference type="AlphaFoldDB" id="A0A8C7DMH1"/>
<sequence length="228" mass="24986">MAATSVLLLLVTLLPPQGLTEKTKTNSKPYMVSVQERNKEMEKREHMCGGFLVSDNFVMTAVHCYTRGENLMVVVGAHDISRQESSARKIDVKYYHIHPGYNSKTFQNDIMLLQLVKTTPKSKAGATKTGGTANPHLLEVSSVVDRASCQRSWGNTATITLSMICAGDTAAGYKGVCQGDSDGPLVCKGTAVRVVSFNEKGNCDNPKEPNVYTKVAKYLSWIKCIIKY</sequence>
<evidence type="ECO:0000256" key="2">
    <source>
        <dbReference type="ARBA" id="ARBA00023145"/>
    </source>
</evidence>